<name>A0A9W8E603_9FUNG</name>
<feature type="region of interest" description="Disordered" evidence="1">
    <location>
        <begin position="219"/>
        <end position="239"/>
    </location>
</feature>
<keyword evidence="3" id="KW-1185">Reference proteome</keyword>
<evidence type="ECO:0000313" key="3">
    <source>
        <dbReference type="Proteomes" id="UP001150925"/>
    </source>
</evidence>
<accession>A0A9W8E603</accession>
<protein>
    <submittedName>
        <fullName evidence="2">Uncharacterized protein</fullName>
    </submittedName>
</protein>
<dbReference type="Proteomes" id="UP001150925">
    <property type="component" value="Unassembled WGS sequence"/>
</dbReference>
<evidence type="ECO:0000256" key="1">
    <source>
        <dbReference type="SAM" id="MobiDB-lite"/>
    </source>
</evidence>
<dbReference type="OrthoDB" id="2103572at2759"/>
<dbReference type="AlphaFoldDB" id="A0A9W8E603"/>
<dbReference type="Pfam" id="PF14094">
    <property type="entry name" value="DUF4272"/>
    <property type="match status" value="1"/>
</dbReference>
<organism evidence="2 3">
    <name type="scientific">Dispira parvispora</name>
    <dbReference type="NCBI Taxonomy" id="1520584"/>
    <lineage>
        <taxon>Eukaryota</taxon>
        <taxon>Fungi</taxon>
        <taxon>Fungi incertae sedis</taxon>
        <taxon>Zoopagomycota</taxon>
        <taxon>Kickxellomycotina</taxon>
        <taxon>Dimargaritomycetes</taxon>
        <taxon>Dimargaritales</taxon>
        <taxon>Dimargaritaceae</taxon>
        <taxon>Dispira</taxon>
    </lineage>
</organism>
<dbReference type="InterPro" id="IPR025368">
    <property type="entry name" value="DUF4272"/>
</dbReference>
<dbReference type="EMBL" id="JANBPY010001579">
    <property type="protein sequence ID" value="KAJ1959477.1"/>
    <property type="molecule type" value="Genomic_DNA"/>
</dbReference>
<reference evidence="2" key="1">
    <citation type="submission" date="2022-07" db="EMBL/GenBank/DDBJ databases">
        <title>Phylogenomic reconstructions and comparative analyses of Kickxellomycotina fungi.</title>
        <authorList>
            <person name="Reynolds N.K."/>
            <person name="Stajich J.E."/>
            <person name="Barry K."/>
            <person name="Grigoriev I.V."/>
            <person name="Crous P."/>
            <person name="Smith M.E."/>
        </authorList>
    </citation>
    <scope>NUCLEOTIDE SEQUENCE</scope>
    <source>
        <strain evidence="2">RSA 1196</strain>
    </source>
</reference>
<evidence type="ECO:0000313" key="2">
    <source>
        <dbReference type="EMBL" id="KAJ1959477.1"/>
    </source>
</evidence>
<sequence length="379" mass="42729">MQHSLTRTFFHQTQQWVGRQNVTPLLISRVPRRFSSQNQNSTDGPALVRSPHEIASRAACLQILLARWGMEMAVKMGHGDADTKSKALDNIRQITQDDLVNQNLSAKEMRLLQQEDGSWNREDLDVHGHWESLGILLWTLSRQPTIPPYYEMFSRPKLFNATGVLPAVPQTIHDFIAQANQQKSPRSPHEWHRAIDMAEAWYWRSSAQRLLDAREELGLDHGDANNPHLQASPTMGGEKVHQKIPPSVIKFLKGIPQAIAQASLLAKEQGLITERVEDDFGVESAALYGNLGQPKNIPLNDDSSAMEQPITWLPYRTIDASGLMLLADIAQHRMLAFSWLTGKINNWDEDRTQLQPINPVNSLWAPFLSKEGGNDSAEH</sequence>
<gene>
    <name evidence="2" type="ORF">IWQ62_004596</name>
</gene>
<comment type="caution">
    <text evidence="2">The sequence shown here is derived from an EMBL/GenBank/DDBJ whole genome shotgun (WGS) entry which is preliminary data.</text>
</comment>
<proteinExistence type="predicted"/>